<keyword evidence="2" id="KW-0472">Membrane</keyword>
<protein>
    <submittedName>
        <fullName evidence="3">Uncharacterized protein</fullName>
    </submittedName>
</protein>
<feature type="transmembrane region" description="Helical" evidence="2">
    <location>
        <begin position="54"/>
        <end position="74"/>
    </location>
</feature>
<keyword evidence="2" id="KW-1133">Transmembrane helix</keyword>
<dbReference type="OrthoDB" id="3210850at2759"/>
<dbReference type="AlphaFoldDB" id="A0A9P5V9C6"/>
<dbReference type="PANTHER" id="PTHR38848">
    <property type="entry name" value="G-PROTEIN COUPLED RECEPTORS FAMILY 3 PROFILE DOMAIN-CONTAINING PROTEIN"/>
    <property type="match status" value="1"/>
</dbReference>
<sequence length="374" mass="41250">MALLFGRKTAGTKWGTINYARGLVIALYLVSWGFSFIATLLVQTNNKNPLSCNLSIFSCITLYASSKVIIYLFLMEKVYVVTAIGSTRRDFFLYKVNLCLLLPYIAVITLMIIFRHARINKLGQVDPVDEHRLGHCDIGLGEAATYPLIFYDIFVSCWLTFLFIWPLMSSTSLLQGPSKGRLRDVARRTLMGCVMSLIISTGNVASLITSQGWERGLICLSCCTADVTLNAITIHWVTSRGGGRVSGAGRSTRDRIGTANRGTNGISSGYHLNVAEKQVAPLESHMSITVESYVEEYHQMSLARSADTSSMSTFGGGDTASRYITDPLPPTRYGDGVRSSRYIEPTTPTRFEVRSSRYGDPGSSRYTSDEISPL</sequence>
<dbReference type="Proteomes" id="UP000748756">
    <property type="component" value="Unassembled WGS sequence"/>
</dbReference>
<reference evidence="3" key="1">
    <citation type="journal article" date="2020" name="Fungal Divers.">
        <title>Resolving the Mortierellaceae phylogeny through synthesis of multi-gene phylogenetics and phylogenomics.</title>
        <authorList>
            <person name="Vandepol N."/>
            <person name="Liber J."/>
            <person name="Desiro A."/>
            <person name="Na H."/>
            <person name="Kennedy M."/>
            <person name="Barry K."/>
            <person name="Grigoriev I.V."/>
            <person name="Miller A.N."/>
            <person name="O'Donnell K."/>
            <person name="Stajich J.E."/>
            <person name="Bonito G."/>
        </authorList>
    </citation>
    <scope>NUCLEOTIDE SEQUENCE</scope>
    <source>
        <strain evidence="3">NRRL 6426</strain>
    </source>
</reference>
<evidence type="ECO:0000313" key="3">
    <source>
        <dbReference type="EMBL" id="KAF9148225.1"/>
    </source>
</evidence>
<comment type="caution">
    <text evidence="3">The sequence shown here is derived from an EMBL/GenBank/DDBJ whole genome shotgun (WGS) entry which is preliminary data.</text>
</comment>
<feature type="compositionally biased region" description="Polar residues" evidence="1">
    <location>
        <begin position="364"/>
        <end position="374"/>
    </location>
</feature>
<proteinExistence type="predicted"/>
<keyword evidence="2" id="KW-0812">Transmembrane</keyword>
<keyword evidence="4" id="KW-1185">Reference proteome</keyword>
<feature type="region of interest" description="Disordered" evidence="1">
    <location>
        <begin position="308"/>
        <end position="374"/>
    </location>
</feature>
<evidence type="ECO:0000256" key="2">
    <source>
        <dbReference type="SAM" id="Phobius"/>
    </source>
</evidence>
<feature type="transmembrane region" description="Helical" evidence="2">
    <location>
        <begin position="148"/>
        <end position="168"/>
    </location>
</feature>
<feature type="transmembrane region" description="Helical" evidence="2">
    <location>
        <begin position="20"/>
        <end position="42"/>
    </location>
</feature>
<name>A0A9P5V9C6_9FUNG</name>
<organism evidence="3 4">
    <name type="scientific">Linnemannia schmuckeri</name>
    <dbReference type="NCBI Taxonomy" id="64567"/>
    <lineage>
        <taxon>Eukaryota</taxon>
        <taxon>Fungi</taxon>
        <taxon>Fungi incertae sedis</taxon>
        <taxon>Mucoromycota</taxon>
        <taxon>Mortierellomycotina</taxon>
        <taxon>Mortierellomycetes</taxon>
        <taxon>Mortierellales</taxon>
        <taxon>Mortierellaceae</taxon>
        <taxon>Linnemannia</taxon>
    </lineage>
</organism>
<evidence type="ECO:0000313" key="4">
    <source>
        <dbReference type="Proteomes" id="UP000748756"/>
    </source>
</evidence>
<evidence type="ECO:0000256" key="1">
    <source>
        <dbReference type="SAM" id="MobiDB-lite"/>
    </source>
</evidence>
<dbReference type="PANTHER" id="PTHR38848:SF3">
    <property type="entry name" value="G-PROTEIN COUPLED RECEPTORS FAMILY 3 PROFILE DOMAIN-CONTAINING PROTEIN"/>
    <property type="match status" value="1"/>
</dbReference>
<feature type="transmembrane region" description="Helical" evidence="2">
    <location>
        <begin position="94"/>
        <end position="114"/>
    </location>
</feature>
<dbReference type="EMBL" id="JAAAUQ010000692">
    <property type="protein sequence ID" value="KAF9148225.1"/>
    <property type="molecule type" value="Genomic_DNA"/>
</dbReference>
<accession>A0A9P5V9C6</accession>
<gene>
    <name evidence="3" type="ORF">BG015_010061</name>
</gene>
<feature type="transmembrane region" description="Helical" evidence="2">
    <location>
        <begin position="188"/>
        <end position="208"/>
    </location>
</feature>